<feature type="transmembrane region" description="Helical" evidence="1">
    <location>
        <begin position="6"/>
        <end position="25"/>
    </location>
</feature>
<reference evidence="2" key="1">
    <citation type="submission" date="2020-10" db="EMBL/GenBank/DDBJ databases">
        <title>ChiBAC.</title>
        <authorList>
            <person name="Zenner C."/>
            <person name="Hitch T.C.A."/>
            <person name="Clavel T."/>
        </authorList>
    </citation>
    <scope>NUCLEOTIDE SEQUENCE</scope>
    <source>
        <strain evidence="2">DSM 107454</strain>
    </source>
</reference>
<evidence type="ECO:0008006" key="4">
    <source>
        <dbReference type="Google" id="ProtNLM"/>
    </source>
</evidence>
<organism evidence="2 3">
    <name type="scientific">Ructibacterium gallinarum</name>
    <dbReference type="NCBI Taxonomy" id="2779355"/>
    <lineage>
        <taxon>Bacteria</taxon>
        <taxon>Bacillati</taxon>
        <taxon>Bacillota</taxon>
        <taxon>Clostridia</taxon>
        <taxon>Eubacteriales</taxon>
        <taxon>Oscillospiraceae</taxon>
        <taxon>Ructibacterium</taxon>
    </lineage>
</organism>
<comment type="caution">
    <text evidence="2">The sequence shown here is derived from an EMBL/GenBank/DDBJ whole genome shotgun (WGS) entry which is preliminary data.</text>
</comment>
<dbReference type="RefSeq" id="WP_226393302.1">
    <property type="nucleotide sequence ID" value="NZ_JADCKB010000022.1"/>
</dbReference>
<evidence type="ECO:0000313" key="2">
    <source>
        <dbReference type="EMBL" id="MBE5040747.1"/>
    </source>
</evidence>
<dbReference type="Proteomes" id="UP000806542">
    <property type="component" value="Unassembled WGS sequence"/>
</dbReference>
<accession>A0A9D5M170</accession>
<keyword evidence="1" id="KW-1133">Transmembrane helix</keyword>
<keyword evidence="1" id="KW-0472">Membrane</keyword>
<name>A0A9D5M170_9FIRM</name>
<feature type="transmembrane region" description="Helical" evidence="1">
    <location>
        <begin position="37"/>
        <end position="59"/>
    </location>
</feature>
<gene>
    <name evidence="2" type="ORF">INF28_09780</name>
</gene>
<feature type="transmembrane region" description="Helical" evidence="1">
    <location>
        <begin position="87"/>
        <end position="108"/>
    </location>
</feature>
<evidence type="ECO:0000313" key="3">
    <source>
        <dbReference type="Proteomes" id="UP000806542"/>
    </source>
</evidence>
<dbReference type="EMBL" id="JADCKB010000022">
    <property type="protein sequence ID" value="MBE5040747.1"/>
    <property type="molecule type" value="Genomic_DNA"/>
</dbReference>
<keyword evidence="3" id="KW-1185">Reference proteome</keyword>
<feature type="transmembrane region" description="Helical" evidence="1">
    <location>
        <begin position="114"/>
        <end position="135"/>
    </location>
</feature>
<feature type="transmembrane region" description="Helical" evidence="1">
    <location>
        <begin position="147"/>
        <end position="178"/>
    </location>
</feature>
<protein>
    <recommendedName>
        <fullName evidence="4">Prepilin type IV endopeptidase peptidase domain-containing protein</fullName>
    </recommendedName>
</protein>
<sequence length="208" mass="23451">MVSVKVIFFMLGAALGILLCWLLHAEEINLNKRQRRFHFAASGIYMGSAFLCACCYMPSEGYIEVIPVFAGLIFLALYAIQDMQEMAVYAAFLHLGILEVALLRIFGYLVVYDFSALCMFILSSIAVYVIMKILAKKRPNMIGDGDYDILFIVYMLCGYSGIVQAVFLSSVIGLIIYAPQLLLKRLDKHRKIPLAPILYLGTLAYFWL</sequence>
<evidence type="ECO:0000256" key="1">
    <source>
        <dbReference type="SAM" id="Phobius"/>
    </source>
</evidence>
<feature type="transmembrane region" description="Helical" evidence="1">
    <location>
        <begin position="65"/>
        <end position="80"/>
    </location>
</feature>
<proteinExistence type="predicted"/>
<keyword evidence="1" id="KW-0812">Transmembrane</keyword>
<dbReference type="AlphaFoldDB" id="A0A9D5M170"/>